<reference evidence="2" key="1">
    <citation type="submission" date="2023-07" db="EMBL/GenBank/DDBJ databases">
        <title>30 novel species of actinomycetes from the DSMZ collection.</title>
        <authorList>
            <person name="Nouioui I."/>
        </authorList>
    </citation>
    <scope>NUCLEOTIDE SEQUENCE [LARGE SCALE GENOMIC DNA]</scope>
    <source>
        <strain evidence="2">DSM 41886</strain>
    </source>
</reference>
<gene>
    <name evidence="1" type="ORF">RM779_06885</name>
</gene>
<comment type="caution">
    <text evidence="1">The sequence shown here is derived from an EMBL/GenBank/DDBJ whole genome shotgun (WGS) entry which is preliminary data.</text>
</comment>
<proteinExistence type="predicted"/>
<dbReference type="Proteomes" id="UP001183615">
    <property type="component" value="Unassembled WGS sequence"/>
</dbReference>
<evidence type="ECO:0000313" key="1">
    <source>
        <dbReference type="EMBL" id="MDT0442321.1"/>
    </source>
</evidence>
<sequence length="104" mass="11528">MWSYTPPTVEEGPVTWTDRLFYRVKLTRGVTVLEGPPGVFREVRFPDQDEIRDAYRWWMGGHTYEVDDDTKAALIAAGVATEDQFATPADAYGGGGYGSGVYGD</sequence>
<keyword evidence="2" id="KW-1185">Reference proteome</keyword>
<dbReference type="RefSeq" id="WP_311616757.1">
    <property type="nucleotide sequence ID" value="NZ_JAVREV010000003.1"/>
</dbReference>
<accession>A0ABU2S0V3</accession>
<organism evidence="1 2">
    <name type="scientific">Streptomyces johnsoniae</name>
    <dbReference type="NCBI Taxonomy" id="3075532"/>
    <lineage>
        <taxon>Bacteria</taxon>
        <taxon>Bacillati</taxon>
        <taxon>Actinomycetota</taxon>
        <taxon>Actinomycetes</taxon>
        <taxon>Kitasatosporales</taxon>
        <taxon>Streptomycetaceae</taxon>
        <taxon>Streptomyces</taxon>
    </lineage>
</organism>
<name>A0ABU2S0V3_9ACTN</name>
<dbReference type="EMBL" id="JAVREV010000003">
    <property type="protein sequence ID" value="MDT0442321.1"/>
    <property type="molecule type" value="Genomic_DNA"/>
</dbReference>
<protein>
    <submittedName>
        <fullName evidence="1">Uncharacterized protein</fullName>
    </submittedName>
</protein>
<evidence type="ECO:0000313" key="2">
    <source>
        <dbReference type="Proteomes" id="UP001183615"/>
    </source>
</evidence>